<dbReference type="InterPro" id="IPR023210">
    <property type="entry name" value="NADP_OxRdtase_dom"/>
</dbReference>
<dbReference type="PROSITE" id="PS00062">
    <property type="entry name" value="ALDOKETO_REDUCTASE_2"/>
    <property type="match status" value="1"/>
</dbReference>
<reference evidence="8 9" key="2">
    <citation type="journal article" date="2016" name="Genome Announc.">
        <title>Complete Genome Sequence of Algoriphagus sp. Strain M8-2, Isolated from a Brackish Lake.</title>
        <authorList>
            <person name="Muraguchi Y."/>
            <person name="Kushimoto K."/>
            <person name="Ohtsubo Y."/>
            <person name="Suzuki T."/>
            <person name="Dohra H."/>
            <person name="Kimbara K."/>
            <person name="Shintani M."/>
        </authorList>
    </citation>
    <scope>NUCLEOTIDE SEQUENCE [LARGE SCALE GENOMIC DNA]</scope>
    <source>
        <strain evidence="8 9">M8-2</strain>
    </source>
</reference>
<accession>A0A142ENZ5</accession>
<evidence type="ECO:0000256" key="5">
    <source>
        <dbReference type="PIRSR" id="PIRSR000097-2"/>
    </source>
</evidence>
<dbReference type="InterPro" id="IPR020471">
    <property type="entry name" value="AKR"/>
</dbReference>
<dbReference type="OrthoDB" id="9804790at2"/>
<comment type="similarity">
    <text evidence="1">Belongs to the aldo/keto reductase family.</text>
</comment>
<dbReference type="SUPFAM" id="SSF51430">
    <property type="entry name" value="NAD(P)-linked oxidoreductase"/>
    <property type="match status" value="1"/>
</dbReference>
<protein>
    <submittedName>
        <fullName evidence="8">Aldehyde oxidoreductase</fullName>
    </submittedName>
</protein>
<evidence type="ECO:0000259" key="7">
    <source>
        <dbReference type="Pfam" id="PF00248"/>
    </source>
</evidence>
<evidence type="ECO:0000256" key="3">
    <source>
        <dbReference type="ARBA" id="ARBA00023002"/>
    </source>
</evidence>
<organism evidence="8 9">
    <name type="scientific">Algoriphagus sanaruensis</name>
    <dbReference type="NCBI Taxonomy" id="1727163"/>
    <lineage>
        <taxon>Bacteria</taxon>
        <taxon>Pseudomonadati</taxon>
        <taxon>Bacteroidota</taxon>
        <taxon>Cytophagia</taxon>
        <taxon>Cytophagales</taxon>
        <taxon>Cyclobacteriaceae</taxon>
        <taxon>Algoriphagus</taxon>
    </lineage>
</organism>
<evidence type="ECO:0000256" key="4">
    <source>
        <dbReference type="PIRSR" id="PIRSR000097-1"/>
    </source>
</evidence>
<evidence type="ECO:0000313" key="9">
    <source>
        <dbReference type="Proteomes" id="UP000073816"/>
    </source>
</evidence>
<evidence type="ECO:0000256" key="1">
    <source>
        <dbReference type="ARBA" id="ARBA00007905"/>
    </source>
</evidence>
<keyword evidence="3" id="KW-0560">Oxidoreductase</keyword>
<sequence>MKILQFKNGDHLPILGLGTWKSKPGEVRQAVYWAIEAGYRHIDCAAIYQNEREVGQGIADAIGDGLVKRQDLFITSKLWNDSHRHDDVKPALEKTLTDLRLDYLDLYLIHWPIAFKRGVSFATLREEFYTYQDVPLAQTWEGMQDQKMSALTRHIGVSNFNQKKLKEILDLGGEKPEMNQIELHPFLPQQSLVDFCKANDLLVTAYSPLGSPDSRADRHKNDPKLLENPVVQEIASKHGASIGQVLIAWSIARDIAVIPKSINQGRIIDNLKSADLVLDEKDMKSLSEIGINHRFVDGSFFTGPQSPYKLADLWD</sequence>
<dbReference type="EMBL" id="CP012836">
    <property type="protein sequence ID" value="AMQ56850.1"/>
    <property type="molecule type" value="Genomic_DNA"/>
</dbReference>
<dbReference type="PRINTS" id="PR00069">
    <property type="entry name" value="ALDKETRDTASE"/>
</dbReference>
<dbReference type="PROSITE" id="PS00798">
    <property type="entry name" value="ALDOKETO_REDUCTASE_1"/>
    <property type="match status" value="1"/>
</dbReference>
<feature type="site" description="Lowers pKa of active site Tyr" evidence="6">
    <location>
        <position position="77"/>
    </location>
</feature>
<keyword evidence="2" id="KW-0521">NADP</keyword>
<dbReference type="AlphaFoldDB" id="A0A142ENZ5"/>
<dbReference type="PANTHER" id="PTHR11732">
    <property type="entry name" value="ALDO/KETO REDUCTASE"/>
    <property type="match status" value="1"/>
</dbReference>
<dbReference type="Pfam" id="PF00248">
    <property type="entry name" value="Aldo_ket_red"/>
    <property type="match status" value="1"/>
</dbReference>
<dbReference type="PIRSF" id="PIRSF000097">
    <property type="entry name" value="AKR"/>
    <property type="match status" value="1"/>
</dbReference>
<dbReference type="KEGG" id="alm:AO498_10460"/>
<evidence type="ECO:0000256" key="2">
    <source>
        <dbReference type="ARBA" id="ARBA00022857"/>
    </source>
</evidence>
<evidence type="ECO:0000313" key="8">
    <source>
        <dbReference type="EMBL" id="AMQ56850.1"/>
    </source>
</evidence>
<dbReference type="Proteomes" id="UP000073816">
    <property type="component" value="Chromosome"/>
</dbReference>
<feature type="domain" description="NADP-dependent oxidoreductase" evidence="7">
    <location>
        <begin position="15"/>
        <end position="289"/>
    </location>
</feature>
<proteinExistence type="inferred from homology"/>
<feature type="active site" description="Proton donor" evidence="4">
    <location>
        <position position="48"/>
    </location>
</feature>
<keyword evidence="9" id="KW-1185">Reference proteome</keyword>
<dbReference type="RefSeq" id="WP_067547057.1">
    <property type="nucleotide sequence ID" value="NZ_CP012836.1"/>
</dbReference>
<evidence type="ECO:0000256" key="6">
    <source>
        <dbReference type="PIRSR" id="PIRSR000097-3"/>
    </source>
</evidence>
<feature type="binding site" evidence="5">
    <location>
        <position position="110"/>
    </location>
    <ligand>
        <name>substrate</name>
    </ligand>
</feature>
<dbReference type="Gene3D" id="3.20.20.100">
    <property type="entry name" value="NADP-dependent oxidoreductase domain"/>
    <property type="match status" value="1"/>
</dbReference>
<dbReference type="GO" id="GO:0016491">
    <property type="term" value="F:oxidoreductase activity"/>
    <property type="evidence" value="ECO:0007669"/>
    <property type="project" value="UniProtKB-KW"/>
</dbReference>
<gene>
    <name evidence="8" type="ORF">AO498_10460</name>
</gene>
<dbReference type="InterPro" id="IPR036812">
    <property type="entry name" value="NAD(P)_OxRdtase_dom_sf"/>
</dbReference>
<dbReference type="InterPro" id="IPR018170">
    <property type="entry name" value="Aldo/ket_reductase_CS"/>
</dbReference>
<name>A0A142ENZ5_9BACT</name>
<reference evidence="9" key="1">
    <citation type="submission" date="2015-09" db="EMBL/GenBank/DDBJ databases">
        <title>Complete sequence of Algoriphagus sp. M8-2.</title>
        <authorList>
            <person name="Shintani M."/>
        </authorList>
    </citation>
    <scope>NUCLEOTIDE SEQUENCE [LARGE SCALE GENOMIC DNA]</scope>
    <source>
        <strain evidence="9">M8-2</strain>
    </source>
</reference>
<dbReference type="STRING" id="1727163.AO498_10460"/>
<dbReference type="PATRIC" id="fig|1727163.4.peg.2183"/>
<dbReference type="FunFam" id="3.20.20.100:FF:000006">
    <property type="entry name" value="Aldo-keto reductase family 1 member A1"/>
    <property type="match status" value="1"/>
</dbReference>